<dbReference type="GO" id="GO:0000976">
    <property type="term" value="F:transcription cis-regulatory region binding"/>
    <property type="evidence" value="ECO:0007669"/>
    <property type="project" value="TreeGrafter"/>
</dbReference>
<feature type="compositionally biased region" description="Low complexity" evidence="7">
    <location>
        <begin position="1"/>
        <end position="12"/>
    </location>
</feature>
<keyword evidence="6" id="KW-0539">Nucleus</keyword>
<feature type="region of interest" description="Disordered" evidence="7">
    <location>
        <begin position="609"/>
        <end position="631"/>
    </location>
</feature>
<reference evidence="9 10" key="1">
    <citation type="submission" date="2017-02" db="EMBL/GenBank/DDBJ databases">
        <authorList>
            <person name="Peterson S.W."/>
        </authorList>
    </citation>
    <scope>NUCLEOTIDE SEQUENCE [LARGE SCALE GENOMIC DNA]</scope>
    <source>
        <strain evidence="9 10">SRS1_H2-8</strain>
    </source>
</reference>
<dbReference type="Gene3D" id="4.10.240.10">
    <property type="entry name" value="Zn(2)-C6 fungal-type DNA-binding domain"/>
    <property type="match status" value="1"/>
</dbReference>
<dbReference type="CDD" id="cd00067">
    <property type="entry name" value="GAL4"/>
    <property type="match status" value="1"/>
</dbReference>
<feature type="compositionally biased region" description="Polar residues" evidence="7">
    <location>
        <begin position="881"/>
        <end position="893"/>
    </location>
</feature>
<evidence type="ECO:0000256" key="4">
    <source>
        <dbReference type="ARBA" id="ARBA00023125"/>
    </source>
</evidence>
<feature type="domain" description="Zn(2)-C6 fungal-type" evidence="8">
    <location>
        <begin position="45"/>
        <end position="79"/>
    </location>
</feature>
<dbReference type="PANTHER" id="PTHR31845:SF19">
    <property type="entry name" value="TRANSCRIPTION FACTOR DOMAIN-CONTAINING PROTEIN"/>
    <property type="match status" value="1"/>
</dbReference>
<keyword evidence="9" id="KW-0862">Zinc</keyword>
<feature type="compositionally biased region" description="Basic and acidic residues" evidence="7">
    <location>
        <begin position="240"/>
        <end position="256"/>
    </location>
</feature>
<feature type="compositionally biased region" description="Low complexity" evidence="7">
    <location>
        <begin position="942"/>
        <end position="953"/>
    </location>
</feature>
<keyword evidence="9" id="KW-0863">Zinc-finger</keyword>
<dbReference type="InterPro" id="IPR051089">
    <property type="entry name" value="prtT"/>
</dbReference>
<evidence type="ECO:0000313" key="9">
    <source>
        <dbReference type="EMBL" id="SJX65277.1"/>
    </source>
</evidence>
<dbReference type="AlphaFoldDB" id="A0A2N8UK26"/>
<dbReference type="PROSITE" id="PS00463">
    <property type="entry name" value="ZN2_CY6_FUNGAL_1"/>
    <property type="match status" value="1"/>
</dbReference>
<keyword evidence="4" id="KW-0238">DNA-binding</keyword>
<keyword evidence="5" id="KW-0804">Transcription</keyword>
<feature type="compositionally biased region" description="Gly residues" evidence="7">
    <location>
        <begin position="266"/>
        <end position="275"/>
    </location>
</feature>
<dbReference type="SMART" id="SM00066">
    <property type="entry name" value="GAL4"/>
    <property type="match status" value="1"/>
</dbReference>
<feature type="region of interest" description="Disordered" evidence="7">
    <location>
        <begin position="1"/>
        <end position="43"/>
    </location>
</feature>
<evidence type="ECO:0000256" key="3">
    <source>
        <dbReference type="ARBA" id="ARBA00023015"/>
    </source>
</evidence>
<feature type="region of interest" description="Disordered" evidence="7">
    <location>
        <begin position="148"/>
        <end position="182"/>
    </location>
</feature>
<evidence type="ECO:0000256" key="6">
    <source>
        <dbReference type="ARBA" id="ARBA00023242"/>
    </source>
</evidence>
<proteinExistence type="predicted"/>
<name>A0A2N8UK26_9BASI</name>
<feature type="compositionally biased region" description="Low complexity" evidence="7">
    <location>
        <begin position="857"/>
        <end position="872"/>
    </location>
</feature>
<keyword evidence="2" id="KW-0479">Metal-binding</keyword>
<evidence type="ECO:0000313" key="10">
    <source>
        <dbReference type="Proteomes" id="UP000239563"/>
    </source>
</evidence>
<dbReference type="PROSITE" id="PS50048">
    <property type="entry name" value="ZN2_CY6_FUNGAL_2"/>
    <property type="match status" value="1"/>
</dbReference>
<feature type="region of interest" description="Disordered" evidence="7">
    <location>
        <begin position="856"/>
        <end position="953"/>
    </location>
</feature>
<dbReference type="GO" id="GO:0008270">
    <property type="term" value="F:zinc ion binding"/>
    <property type="evidence" value="ECO:0007669"/>
    <property type="project" value="UniProtKB-KW"/>
</dbReference>
<dbReference type="SUPFAM" id="SSF57701">
    <property type="entry name" value="Zn2/Cys6 DNA-binding domain"/>
    <property type="match status" value="1"/>
</dbReference>
<dbReference type="EMBL" id="LT795069">
    <property type="protein sequence ID" value="SJX65277.1"/>
    <property type="molecule type" value="Genomic_DNA"/>
</dbReference>
<keyword evidence="3" id="KW-0805">Transcription regulation</keyword>
<evidence type="ECO:0000256" key="2">
    <source>
        <dbReference type="ARBA" id="ARBA00022723"/>
    </source>
</evidence>
<feature type="region of interest" description="Disordered" evidence="7">
    <location>
        <begin position="222"/>
        <end position="340"/>
    </location>
</feature>
<comment type="subcellular location">
    <subcellularLocation>
        <location evidence="1">Nucleus</location>
    </subcellularLocation>
</comment>
<accession>A0A2N8UK26</accession>
<dbReference type="GO" id="GO:0005634">
    <property type="term" value="C:nucleus"/>
    <property type="evidence" value="ECO:0007669"/>
    <property type="project" value="UniProtKB-SubCell"/>
</dbReference>
<evidence type="ECO:0000256" key="1">
    <source>
        <dbReference type="ARBA" id="ARBA00004123"/>
    </source>
</evidence>
<evidence type="ECO:0000259" key="8">
    <source>
        <dbReference type="PROSITE" id="PS50048"/>
    </source>
</evidence>
<protein>
    <submittedName>
        <fullName evidence="9">Related to LEU3-Zinc-finger transcription factor</fullName>
    </submittedName>
</protein>
<feature type="compositionally biased region" description="Gly residues" evidence="7">
    <location>
        <begin position="173"/>
        <end position="182"/>
    </location>
</feature>
<dbReference type="CDD" id="cd12148">
    <property type="entry name" value="fungal_TF_MHR"/>
    <property type="match status" value="1"/>
</dbReference>
<dbReference type="Pfam" id="PF04082">
    <property type="entry name" value="Fungal_trans"/>
    <property type="match status" value="1"/>
</dbReference>
<feature type="compositionally biased region" description="Polar residues" evidence="7">
    <location>
        <begin position="306"/>
        <end position="315"/>
    </location>
</feature>
<dbReference type="InterPro" id="IPR001138">
    <property type="entry name" value="Zn2Cys6_DnaBD"/>
</dbReference>
<organism evidence="9 10">
    <name type="scientific">Sporisorium reilianum f. sp. reilianum</name>
    <dbReference type="NCBI Taxonomy" id="72559"/>
    <lineage>
        <taxon>Eukaryota</taxon>
        <taxon>Fungi</taxon>
        <taxon>Dikarya</taxon>
        <taxon>Basidiomycota</taxon>
        <taxon>Ustilaginomycotina</taxon>
        <taxon>Ustilaginomycetes</taxon>
        <taxon>Ustilaginales</taxon>
        <taxon>Ustilaginaceae</taxon>
        <taxon>Sporisorium</taxon>
    </lineage>
</organism>
<dbReference type="GO" id="GO:0000981">
    <property type="term" value="F:DNA-binding transcription factor activity, RNA polymerase II-specific"/>
    <property type="evidence" value="ECO:0007669"/>
    <property type="project" value="InterPro"/>
</dbReference>
<sequence>MSSRSQSQSATSPRDDDDDGNTSASSTDAATHRRAATGATEKKVSCQPCREAKVKCIPSSDSAGSACSRCIKLERDCFYRTHKRGRKPGKIKLQQILRRLELLDRTLVEIRELNRDVGDADATSLIETLMWQLHRSKFFSKGADAGAVPSGTAGTEGAAGVKHERHSNSPATGGEGQVAGMGMGVQKSRSDFNMLVDMEDHASVARVPDEFPTLSNPLKLLAQASSDESERRLRAKGRRGRDGIVEGAGRVREGSGLRRQTSFDDTGGGGSSSGGEGDEAQRKDGDGSTSEGDRDSARKRARSRSPIPTTSNSHNTATGTTQAPPTTTTTSQTLTTTTKPRSASSWASTYFSRGAFHPVYDNRQEFDPIDQNLLTVTQATRLITSFYASFGTFMHIFDPTLSTITYIRKHSAFLLTVICALSAEFESSADTAVQAESAALALSLRRHYEEMITWITCGDYKNVEMAQAFFLLASYRPMSDSAMSDQTWLFLGTAIRIATELGCNLVCYSYGNPRVREGQDEHYQRQLRNTERLWLNLWNLEKTLASQTGQRMHLADEGVIATCSRWHRMPCALRQDEALIAQVELRRIMIAQGDHFNTHVLRSLGARRRVAHTQQPPPSDPVGGSSDGEDDALGTAERDQLLLQLSYFRNSVTMDLKRWEERWLSSSSSSPTGTPTPLQITGPLSLDYAALVTYALPLPITYSVDVTPELAALHRHCYISCTNYMATFVDRSQRQLMEHITNSTVISTVYAVVFALDLARKAEAGQKGAGAAGVDFGFVSSRRVVNLARLTARELERIGGARRGRVGRSVASKYSAFLQGVLARFEGPVERGQEEEGEEEGDVERAAVRRGFEGGNATAAAQTASTSAASQARPAVGKQGTRASHSYSSNLMFSPQPLPAAAQPQYSAGWTAPAPTPSPFPAAQTRYTAVPPHHAPTPPTGAPSTSTSAAAAAGAQWPNLAGAVSPASWFGHAGAAAQAGGLEDDPSWEWMMKDLDFFSVDGGGGGGEPILDQMGRLFG</sequence>
<dbReference type="InterPro" id="IPR007219">
    <property type="entry name" value="XnlR_reg_dom"/>
</dbReference>
<gene>
    <name evidence="9" type="ORF">SRS1_16100</name>
</gene>
<dbReference type="PANTHER" id="PTHR31845">
    <property type="entry name" value="FINGER DOMAIN PROTEIN, PUTATIVE-RELATED"/>
    <property type="match status" value="1"/>
</dbReference>
<feature type="compositionally biased region" description="Low complexity" evidence="7">
    <location>
        <begin position="316"/>
        <end position="338"/>
    </location>
</feature>
<evidence type="ECO:0000256" key="5">
    <source>
        <dbReference type="ARBA" id="ARBA00023163"/>
    </source>
</evidence>
<evidence type="ECO:0000256" key="7">
    <source>
        <dbReference type="SAM" id="MobiDB-lite"/>
    </source>
</evidence>
<dbReference type="Proteomes" id="UP000239563">
    <property type="component" value="Chromosome XVI"/>
</dbReference>
<feature type="compositionally biased region" description="Basic and acidic residues" evidence="7">
    <location>
        <begin position="279"/>
        <end position="298"/>
    </location>
</feature>
<dbReference type="InterPro" id="IPR036864">
    <property type="entry name" value="Zn2-C6_fun-type_DNA-bd_sf"/>
</dbReference>
<dbReference type="GO" id="GO:0006351">
    <property type="term" value="P:DNA-templated transcription"/>
    <property type="evidence" value="ECO:0007669"/>
    <property type="project" value="InterPro"/>
</dbReference>
<feature type="compositionally biased region" description="Low complexity" evidence="7">
    <location>
        <begin position="921"/>
        <end position="932"/>
    </location>
</feature>